<accession>A0A5B6TCZ8</accession>
<dbReference type="EMBL" id="VKKY01000003">
    <property type="protein sequence ID" value="KAA3436983.1"/>
    <property type="molecule type" value="Genomic_DNA"/>
</dbReference>
<keyword evidence="2" id="KW-1185">Reference proteome</keyword>
<dbReference type="OrthoDB" id="154293at2"/>
<name>A0A5B6TCZ8_9BACT</name>
<dbReference type="RefSeq" id="WP_149092924.1">
    <property type="nucleotide sequence ID" value="NZ_VKKY01000003.1"/>
</dbReference>
<dbReference type="Proteomes" id="UP000324133">
    <property type="component" value="Unassembled WGS sequence"/>
</dbReference>
<evidence type="ECO:0000313" key="1">
    <source>
        <dbReference type="EMBL" id="KAA3436983.1"/>
    </source>
</evidence>
<protein>
    <recommendedName>
        <fullName evidence="3">SCP2 domain-containing protein</fullName>
    </recommendedName>
</protein>
<evidence type="ECO:0008006" key="3">
    <source>
        <dbReference type="Google" id="ProtNLM"/>
    </source>
</evidence>
<proteinExistence type="predicted"/>
<comment type="caution">
    <text evidence="1">The sequence shown here is derived from an EMBL/GenBank/DDBJ whole genome shotgun (WGS) entry which is preliminary data.</text>
</comment>
<dbReference type="AlphaFoldDB" id="A0A5B6TCZ8"/>
<organism evidence="1 2">
    <name type="scientific">Rufibacter hautae</name>
    <dbReference type="NCBI Taxonomy" id="2595005"/>
    <lineage>
        <taxon>Bacteria</taxon>
        <taxon>Pseudomonadati</taxon>
        <taxon>Bacteroidota</taxon>
        <taxon>Cytophagia</taxon>
        <taxon>Cytophagales</taxon>
        <taxon>Hymenobacteraceae</taxon>
        <taxon>Rufibacter</taxon>
    </lineage>
</organism>
<evidence type="ECO:0000313" key="2">
    <source>
        <dbReference type="Proteomes" id="UP000324133"/>
    </source>
</evidence>
<sequence length="79" mass="8906">MAITGEVNGEWLVRYNGKNWVRTESMPGSTPLTEISIDAYASWKLFSKSLRPKDLQDKIQITGNQKLGEAAVEMILFMT</sequence>
<reference evidence="1 2" key="1">
    <citation type="submission" date="2019-07" db="EMBL/GenBank/DDBJ databases">
        <title>Rufibacter sp. nov., isolated from lake sediment.</title>
        <authorList>
            <person name="Qu J.-H."/>
        </authorList>
    </citation>
    <scope>NUCLEOTIDE SEQUENCE [LARGE SCALE GENOMIC DNA]</scope>
    <source>
        <strain evidence="1 2">NBS58-1</strain>
    </source>
</reference>
<gene>
    <name evidence="1" type="ORF">FOA19_21650</name>
</gene>